<dbReference type="AlphaFoldDB" id="A0A1Q3F3B4"/>
<sequence>MDCDWAPDDDADELEVSNQTVGPANGSVQYLFRVFKRKYNKQQISSDERFGMWLVRAHSIDEFRSTLWELVRPHVKRAIEVSSGGSGVGYVFRWGGPAEPSEEDAPQFVTFCEKKNKKVYTWNHLSKAVTLQRWQDLEIILAIHEYSTSLKTRAIYQLALNTFLAPTSASKPTTKKPAVVKKPLLPPAADGYSFRDEVRALRETFSQMRSLMTILDSRITLLEQKCDDAALVAVQMESTEAGAEDPLEHFQLKVEKLDCDEEDD</sequence>
<name>A0A1Q3F3B4_CULTA</name>
<reference evidence="1" key="1">
    <citation type="submission" date="2017-01" db="EMBL/GenBank/DDBJ databases">
        <title>A deep insight into the sialotranscriptome of adult male and female Cluex tarsalis mosquitoes.</title>
        <authorList>
            <person name="Ribeiro J.M."/>
            <person name="Moreira F."/>
            <person name="Bernard K.A."/>
            <person name="Calvo E."/>
        </authorList>
    </citation>
    <scope>NUCLEOTIDE SEQUENCE</scope>
    <source>
        <strain evidence="1">Kern County</strain>
        <tissue evidence="1">Salivary glands</tissue>
    </source>
</reference>
<evidence type="ECO:0000313" key="1">
    <source>
        <dbReference type="EMBL" id="JAV22052.1"/>
    </source>
</evidence>
<accession>A0A1Q3F3B4</accession>
<dbReference type="EMBL" id="GFDL01012993">
    <property type="protein sequence ID" value="JAV22052.1"/>
    <property type="molecule type" value="Transcribed_RNA"/>
</dbReference>
<organism evidence="1">
    <name type="scientific">Culex tarsalis</name>
    <name type="common">Encephalitis mosquito</name>
    <dbReference type="NCBI Taxonomy" id="7177"/>
    <lineage>
        <taxon>Eukaryota</taxon>
        <taxon>Metazoa</taxon>
        <taxon>Ecdysozoa</taxon>
        <taxon>Arthropoda</taxon>
        <taxon>Hexapoda</taxon>
        <taxon>Insecta</taxon>
        <taxon>Pterygota</taxon>
        <taxon>Neoptera</taxon>
        <taxon>Endopterygota</taxon>
        <taxon>Diptera</taxon>
        <taxon>Nematocera</taxon>
        <taxon>Culicoidea</taxon>
        <taxon>Culicidae</taxon>
        <taxon>Culicinae</taxon>
        <taxon>Culicini</taxon>
        <taxon>Culex</taxon>
        <taxon>Culex</taxon>
    </lineage>
</organism>
<protein>
    <submittedName>
        <fullName evidence="1">Uncharacterized protein</fullName>
    </submittedName>
</protein>
<proteinExistence type="predicted"/>